<evidence type="ECO:0000256" key="3">
    <source>
        <dbReference type="ARBA" id="ARBA00022884"/>
    </source>
</evidence>
<evidence type="ECO:0000313" key="10">
    <source>
        <dbReference type="Proteomes" id="UP001284901"/>
    </source>
</evidence>
<evidence type="ECO:0000313" key="9">
    <source>
        <dbReference type="EMBL" id="MDY5145431.1"/>
    </source>
</evidence>
<keyword evidence="5" id="KW-0804">Transcription</keyword>
<keyword evidence="4" id="KW-0805">Transcription regulation</keyword>
<evidence type="ECO:0000256" key="6">
    <source>
        <dbReference type="SAM" id="MobiDB-lite"/>
    </source>
</evidence>
<dbReference type="InterPro" id="IPR006027">
    <property type="entry name" value="NusB_RsmB_TIM44"/>
</dbReference>
<protein>
    <submittedName>
        <fullName evidence="8">Transcription antitermination protein NusB</fullName>
    </submittedName>
</protein>
<dbReference type="Proteomes" id="UP001284901">
    <property type="component" value="Unassembled WGS sequence"/>
</dbReference>
<feature type="region of interest" description="Disordered" evidence="6">
    <location>
        <begin position="145"/>
        <end position="177"/>
    </location>
</feature>
<dbReference type="SUPFAM" id="SSF48013">
    <property type="entry name" value="NusB-like"/>
    <property type="match status" value="1"/>
</dbReference>
<evidence type="ECO:0000313" key="11">
    <source>
        <dbReference type="Proteomes" id="UP001288320"/>
    </source>
</evidence>
<reference evidence="8 10" key="1">
    <citation type="submission" date="2023-10" db="EMBL/GenBank/DDBJ databases">
        <title>Whole Genome based description of the genera Actinobaculum and Actinotignum reveals a complex phylogenetic relationship within the species included in the genus Actinotignum.</title>
        <authorList>
            <person name="Jensen C.S."/>
            <person name="Dargis R."/>
            <person name="Kemp M."/>
            <person name="Christensen J.J."/>
        </authorList>
    </citation>
    <scope>NUCLEOTIDE SEQUENCE</scope>
    <source>
        <strain evidence="9 10">SLA_B089</strain>
        <strain evidence="8">SLA_B245</strain>
    </source>
</reference>
<comment type="similarity">
    <text evidence="1">Belongs to the NusB family.</text>
</comment>
<feature type="domain" description="NusB/RsmB/TIM44" evidence="7">
    <location>
        <begin position="15"/>
        <end position="141"/>
    </location>
</feature>
<feature type="compositionally biased region" description="Polar residues" evidence="6">
    <location>
        <begin position="203"/>
        <end position="221"/>
    </location>
</feature>
<dbReference type="GO" id="GO:0005829">
    <property type="term" value="C:cytosol"/>
    <property type="evidence" value="ECO:0007669"/>
    <property type="project" value="TreeGrafter"/>
</dbReference>
<name>A0AAW9HMN6_9ACTO</name>
<dbReference type="GO" id="GO:0003723">
    <property type="term" value="F:RNA binding"/>
    <property type="evidence" value="ECO:0007669"/>
    <property type="project" value="UniProtKB-KW"/>
</dbReference>
<feature type="region of interest" description="Disordered" evidence="6">
    <location>
        <begin position="192"/>
        <end position="227"/>
    </location>
</feature>
<organism evidence="8 11">
    <name type="scientific">Actinotignum timonense</name>
    <dbReference type="NCBI Taxonomy" id="1870995"/>
    <lineage>
        <taxon>Bacteria</taxon>
        <taxon>Bacillati</taxon>
        <taxon>Actinomycetota</taxon>
        <taxon>Actinomycetes</taxon>
        <taxon>Actinomycetales</taxon>
        <taxon>Actinomycetaceae</taxon>
        <taxon>Actinotignum</taxon>
    </lineage>
</organism>
<keyword evidence="10" id="KW-1185">Reference proteome</keyword>
<comment type="caution">
    <text evidence="8">The sequence shown here is derived from an EMBL/GenBank/DDBJ whole genome shotgun (WGS) entry which is preliminary data.</text>
</comment>
<evidence type="ECO:0000256" key="2">
    <source>
        <dbReference type="ARBA" id="ARBA00022814"/>
    </source>
</evidence>
<dbReference type="Proteomes" id="UP001288320">
    <property type="component" value="Unassembled WGS sequence"/>
</dbReference>
<gene>
    <name evidence="8" type="ORF">R6G74_01785</name>
    <name evidence="9" type="ORF">R6P33_00135</name>
</gene>
<evidence type="ECO:0000256" key="1">
    <source>
        <dbReference type="ARBA" id="ARBA00005952"/>
    </source>
</evidence>
<evidence type="ECO:0000256" key="5">
    <source>
        <dbReference type="ARBA" id="ARBA00023163"/>
    </source>
</evidence>
<dbReference type="Pfam" id="PF01029">
    <property type="entry name" value="NusB"/>
    <property type="match status" value="1"/>
</dbReference>
<accession>A0AAW9HMN6</accession>
<dbReference type="InterPro" id="IPR035926">
    <property type="entry name" value="NusB-like_sf"/>
</dbReference>
<dbReference type="EMBL" id="JAWNFY010000001">
    <property type="protein sequence ID" value="MDY5145431.1"/>
    <property type="molecule type" value="Genomic_DNA"/>
</dbReference>
<keyword evidence="2" id="KW-0889">Transcription antitermination</keyword>
<dbReference type="EMBL" id="JAWNFV010000002">
    <property type="protein sequence ID" value="MDY5140048.1"/>
    <property type="molecule type" value="Genomic_DNA"/>
</dbReference>
<sequence>MAKQKKRRSTGRSTQRHRALDVLFEADEKNITSEAGILELLAERQRVSTAQVPIGEFGSQIVTAYAQQISQVDTLIEASSEDWALERMNAVDRSALRGAVAELMYLGTFRGAVIVEWTNLVREFSTDRSVGFVMGVLNKAADIREREESGSTPILQNDDAASAVESGEESELSESDEAGLIDAIRTGQLDAPEAGDAGLAVSAANSPTQVPEDSRGESTLATDEPHA</sequence>
<dbReference type="PANTHER" id="PTHR11078:SF3">
    <property type="entry name" value="ANTITERMINATION NUSB DOMAIN-CONTAINING PROTEIN"/>
    <property type="match status" value="1"/>
</dbReference>
<dbReference type="GO" id="GO:0006353">
    <property type="term" value="P:DNA-templated transcription termination"/>
    <property type="evidence" value="ECO:0007669"/>
    <property type="project" value="InterPro"/>
</dbReference>
<evidence type="ECO:0000256" key="4">
    <source>
        <dbReference type="ARBA" id="ARBA00023015"/>
    </source>
</evidence>
<dbReference type="RefSeq" id="WP_244899274.1">
    <property type="nucleotide sequence ID" value="NZ_CAUPFC010000002.1"/>
</dbReference>
<dbReference type="Gene3D" id="1.10.940.10">
    <property type="entry name" value="NusB-like"/>
    <property type="match status" value="1"/>
</dbReference>
<proteinExistence type="inferred from homology"/>
<evidence type="ECO:0000259" key="7">
    <source>
        <dbReference type="Pfam" id="PF01029"/>
    </source>
</evidence>
<dbReference type="PANTHER" id="PTHR11078">
    <property type="entry name" value="N UTILIZATION SUBSTANCE PROTEIN B-RELATED"/>
    <property type="match status" value="1"/>
</dbReference>
<dbReference type="AlphaFoldDB" id="A0AAW9HMN6"/>
<dbReference type="InterPro" id="IPR011605">
    <property type="entry name" value="NusB_fam"/>
</dbReference>
<evidence type="ECO:0000313" key="8">
    <source>
        <dbReference type="EMBL" id="MDY5140048.1"/>
    </source>
</evidence>
<keyword evidence="3" id="KW-0694">RNA-binding</keyword>
<dbReference type="GeneID" id="92814140"/>
<feature type="compositionally biased region" description="Acidic residues" evidence="6">
    <location>
        <begin position="166"/>
        <end position="177"/>
    </location>
</feature>
<dbReference type="GO" id="GO:0031564">
    <property type="term" value="P:transcription antitermination"/>
    <property type="evidence" value="ECO:0007669"/>
    <property type="project" value="UniProtKB-KW"/>
</dbReference>